<feature type="compositionally biased region" description="Basic residues" evidence="1">
    <location>
        <begin position="17"/>
        <end position="26"/>
    </location>
</feature>
<organism evidence="2 3">
    <name type="scientific">Prorocentrum cordatum</name>
    <dbReference type="NCBI Taxonomy" id="2364126"/>
    <lineage>
        <taxon>Eukaryota</taxon>
        <taxon>Sar</taxon>
        <taxon>Alveolata</taxon>
        <taxon>Dinophyceae</taxon>
        <taxon>Prorocentrales</taxon>
        <taxon>Prorocentraceae</taxon>
        <taxon>Prorocentrum</taxon>
    </lineage>
</organism>
<feature type="region of interest" description="Disordered" evidence="1">
    <location>
        <begin position="1"/>
        <end position="50"/>
    </location>
</feature>
<feature type="region of interest" description="Disordered" evidence="1">
    <location>
        <begin position="62"/>
        <end position="96"/>
    </location>
</feature>
<accession>A0ABN9Y838</accession>
<name>A0ABN9Y838_9DINO</name>
<evidence type="ECO:0000313" key="2">
    <source>
        <dbReference type="EMBL" id="CAK0906775.1"/>
    </source>
</evidence>
<reference evidence="2" key="1">
    <citation type="submission" date="2023-10" db="EMBL/GenBank/DDBJ databases">
        <authorList>
            <person name="Chen Y."/>
            <person name="Shah S."/>
            <person name="Dougan E. K."/>
            <person name="Thang M."/>
            <person name="Chan C."/>
        </authorList>
    </citation>
    <scope>NUCLEOTIDE SEQUENCE [LARGE SCALE GENOMIC DNA]</scope>
</reference>
<protein>
    <submittedName>
        <fullName evidence="2">Uncharacterized protein</fullName>
    </submittedName>
</protein>
<dbReference type="EMBL" id="CAUYUJ010021742">
    <property type="protein sequence ID" value="CAK0906775.1"/>
    <property type="molecule type" value="Genomic_DNA"/>
</dbReference>
<gene>
    <name evidence="2" type="ORF">PCOR1329_LOCUS81985</name>
</gene>
<keyword evidence="3" id="KW-1185">Reference proteome</keyword>
<sequence>MGRGPQVWHGGVQEAHQRRRAPRQLRRPPGVALEAPGEARHAHAPSRPGRWSLLRRQLALEADEGPPWRRAGGTPAAARPPAATCSTPGSCTGSAPPAAALAAASWQSERTSLAAGRGAPAIRLMPPALWAYSGTQHRSQKCIRLQNMGPPPARLTNIRGCPPRGCTRASRKRGEYQGTLLRPTSISYLRPTVDGMRDCLFPLPIPLLSLAGEFGLGR</sequence>
<evidence type="ECO:0000313" key="3">
    <source>
        <dbReference type="Proteomes" id="UP001189429"/>
    </source>
</evidence>
<evidence type="ECO:0000256" key="1">
    <source>
        <dbReference type="SAM" id="MobiDB-lite"/>
    </source>
</evidence>
<comment type="caution">
    <text evidence="2">The sequence shown here is derived from an EMBL/GenBank/DDBJ whole genome shotgun (WGS) entry which is preliminary data.</text>
</comment>
<feature type="compositionally biased region" description="Low complexity" evidence="1">
    <location>
        <begin position="68"/>
        <end position="88"/>
    </location>
</feature>
<proteinExistence type="predicted"/>
<dbReference type="Proteomes" id="UP001189429">
    <property type="component" value="Unassembled WGS sequence"/>
</dbReference>